<sequence>MEKETLVEESTTSDFTKIYIAIIVVLVTLVLFLIYRSRTVSRRSVLLTGLCNSGKTVLFARLVHGQLVKTFTSMKENAGEYIINGSSLKIIDIPGHERVRDKFFDQYKPEAKAIVYVVDSTLIQDEIRDIAEYLYNILSCPDIANNKINVLILCNKQDIPASKNCSTVKTMLERELTTLQITKSSQLEFVDPKIKKSSLLVDGDNFQFSLMSSIKVDFVDCNATTTEDGSPNLEGLEKWLSKIV</sequence>
<dbReference type="EMBL" id="CM043019">
    <property type="protein sequence ID" value="KAI4461570.1"/>
    <property type="molecule type" value="Genomic_DNA"/>
</dbReference>
<accession>A0ACB9T424</accession>
<comment type="caution">
    <text evidence="1">The sequence shown here is derived from an EMBL/GenBank/DDBJ whole genome shotgun (WGS) entry which is preliminary data.</text>
</comment>
<proteinExistence type="predicted"/>
<keyword evidence="2" id="KW-1185">Reference proteome</keyword>
<protein>
    <submittedName>
        <fullName evidence="1">Transferrin</fullName>
    </submittedName>
</protein>
<dbReference type="Proteomes" id="UP001056778">
    <property type="component" value="Chromosome 5"/>
</dbReference>
<organism evidence="1 2">
    <name type="scientific">Holotrichia oblita</name>
    <name type="common">Chafer beetle</name>
    <dbReference type="NCBI Taxonomy" id="644536"/>
    <lineage>
        <taxon>Eukaryota</taxon>
        <taxon>Metazoa</taxon>
        <taxon>Ecdysozoa</taxon>
        <taxon>Arthropoda</taxon>
        <taxon>Hexapoda</taxon>
        <taxon>Insecta</taxon>
        <taxon>Pterygota</taxon>
        <taxon>Neoptera</taxon>
        <taxon>Endopterygota</taxon>
        <taxon>Coleoptera</taxon>
        <taxon>Polyphaga</taxon>
        <taxon>Scarabaeiformia</taxon>
        <taxon>Scarabaeidae</taxon>
        <taxon>Melolonthinae</taxon>
        <taxon>Holotrichia</taxon>
    </lineage>
</organism>
<gene>
    <name evidence="1" type="ORF">MML48_5g00016386</name>
</gene>
<evidence type="ECO:0000313" key="1">
    <source>
        <dbReference type="EMBL" id="KAI4461570.1"/>
    </source>
</evidence>
<name>A0ACB9T424_HOLOL</name>
<evidence type="ECO:0000313" key="2">
    <source>
        <dbReference type="Proteomes" id="UP001056778"/>
    </source>
</evidence>
<reference evidence="1" key="1">
    <citation type="submission" date="2022-04" db="EMBL/GenBank/DDBJ databases">
        <title>Chromosome-scale genome assembly of Holotrichia oblita Faldermann.</title>
        <authorList>
            <person name="Rongchong L."/>
        </authorList>
    </citation>
    <scope>NUCLEOTIDE SEQUENCE</scope>
    <source>
        <strain evidence="1">81SQS9</strain>
    </source>
</reference>